<proteinExistence type="predicted"/>
<dbReference type="InterPro" id="IPR016024">
    <property type="entry name" value="ARM-type_fold"/>
</dbReference>
<sequence length="974" mass="111301">MLDTYGTYNGVAFITAPKINTDVLWALSIFFIVLAVIYFLSVFFFRNRISGTARLTRQSKKELSPMISEFLFYEEDANKDEKSNYISLKIEIRELLKNDFNRKILVEVLLDLRKDVSGDTQTRLFALYQDLGLEKDAFEKLKSWHWEVVSKGILELTQMQVVSAYSFITKFINHKTGTIRKQAEIATVTLKPEGINYFLDTTRYKISEWQQLKLLDVIRNQDGFEPPRFRMWLTSKNKHVVLFSLRLIKYYNQNDANASLIELLKHKDNQIKQEAISCIKEFYVAEAIPTLKSIFKKSNTYSKIAVLGAIAEIGSHDDLGFLNEIEKGESDFLVSSKALLAINTIDPESVMPSEGIEVSKEYVAEIKEGQIKLDTTENIEIELPQVSAAAKEIEEKTGVPAIVKDFKEEDTVEESISVDSAPEELPNDVHFNTSIEQSEEEATEQIIVNTEVPEITENKTVEEKEDCEPEQIEALQVTEIIVVDPVVVSGISTKIRSPEAEIFSEPSLRFDFLPLVTNDNTHTTNHTIPKYKPMADSENTSRDIKKIEVEFDEINSIIQSDATIDKPDFDVSKIDFLPIVVEEQKVENELPESSTLDENEDLQGLINEINELNFLPIVMDNEVVDEQHVVDTTPEEVETKNTNSIDGYTLSDFEVQFEDTKNSIPEVKEEKEEISEEPSNTNQVGPVVNDSQDVISWLMAENELRENELENDKVEPIKPIKPFADLIPEPIYYNEHEAYMMGLLDDLEEMGDHREIPLLQELLAEENQSFIKDRISSLIEQFSYTQKTIKQTSSKTPVERELEMPTFNVFADLFKNVDTESKLLLLDEIVSVGDEKEITFLDGLLGDSNLEIRAKAQEVLKLLVEKVSRKTEFEKDLIPRPVGELPIDLSILEPFIETKSKKEYFKTKKTAFVPRASDTLDFDFVLEDTEVLDKKYDKKVLDIQVEANEISSNDNSFLTNIIDFPKKLIGKFNG</sequence>
<reference evidence="3" key="2">
    <citation type="submission" date="2023-07" db="EMBL/GenBank/DDBJ databases">
        <title>Zobellia barbeyronii sp. nov., a new marine flavobacterium, isolated from green and red algae.</title>
        <authorList>
            <person name="Nedashkovskaya O.I."/>
            <person name="Otstavnykh N."/>
            <person name="Zhukova N."/>
            <person name="Guzev K."/>
            <person name="Chausova V."/>
            <person name="Tekutyeva L."/>
            <person name="Mikhailov V."/>
            <person name="Isaeva M."/>
        </authorList>
    </citation>
    <scope>NUCLEOTIDE SEQUENCE [LARGE SCALE GENOMIC DNA]</scope>
    <source>
        <strain evidence="3">KMM 6746</strain>
    </source>
</reference>
<accession>A0ABS5WHT2</accession>
<dbReference type="Proteomes" id="UP000740413">
    <property type="component" value="Unassembled WGS sequence"/>
</dbReference>
<evidence type="ECO:0000256" key="1">
    <source>
        <dbReference type="SAM" id="Phobius"/>
    </source>
</evidence>
<dbReference type="Gene3D" id="1.25.10.10">
    <property type="entry name" value="Leucine-rich Repeat Variant"/>
    <property type="match status" value="1"/>
</dbReference>
<evidence type="ECO:0000313" key="3">
    <source>
        <dbReference type="Proteomes" id="UP000740413"/>
    </source>
</evidence>
<feature type="transmembrane region" description="Helical" evidence="1">
    <location>
        <begin position="23"/>
        <end position="45"/>
    </location>
</feature>
<keyword evidence="1" id="KW-0472">Membrane</keyword>
<organism evidence="2 3">
    <name type="scientific">Zobellia barbeyronii</name>
    <dbReference type="NCBI Taxonomy" id="2748009"/>
    <lineage>
        <taxon>Bacteria</taxon>
        <taxon>Pseudomonadati</taxon>
        <taxon>Bacteroidota</taxon>
        <taxon>Flavobacteriia</taxon>
        <taxon>Flavobacteriales</taxon>
        <taxon>Flavobacteriaceae</taxon>
        <taxon>Zobellia</taxon>
    </lineage>
</organism>
<keyword evidence="1" id="KW-1133">Transmembrane helix</keyword>
<comment type="caution">
    <text evidence="2">The sequence shown here is derived from an EMBL/GenBank/DDBJ whole genome shotgun (WGS) entry which is preliminary data.</text>
</comment>
<dbReference type="InterPro" id="IPR011989">
    <property type="entry name" value="ARM-like"/>
</dbReference>
<protein>
    <submittedName>
        <fullName evidence="2">HEAT repeat domain-containing protein</fullName>
    </submittedName>
</protein>
<dbReference type="Pfam" id="PF13646">
    <property type="entry name" value="HEAT_2"/>
    <property type="match status" value="1"/>
</dbReference>
<reference evidence="2 3" key="1">
    <citation type="submission" date="2020-06" db="EMBL/GenBank/DDBJ databases">
        <authorList>
            <person name="Isaeva M.P."/>
            <person name="Chernysheva N.Y."/>
        </authorList>
    </citation>
    <scope>NUCLEOTIDE SEQUENCE [LARGE SCALE GENOMIC DNA]</scope>
    <source>
        <strain evidence="2 3">KMM 6746</strain>
    </source>
</reference>
<evidence type="ECO:0000313" key="2">
    <source>
        <dbReference type="EMBL" id="MBT2162939.1"/>
    </source>
</evidence>
<keyword evidence="3" id="KW-1185">Reference proteome</keyword>
<dbReference type="EMBL" id="JACATN010000005">
    <property type="protein sequence ID" value="MBT2162939.1"/>
    <property type="molecule type" value="Genomic_DNA"/>
</dbReference>
<dbReference type="RefSeq" id="WP_214612925.1">
    <property type="nucleotide sequence ID" value="NZ_JACATN010000005.1"/>
</dbReference>
<name>A0ABS5WHT2_9FLAO</name>
<keyword evidence="1" id="KW-0812">Transmembrane</keyword>
<dbReference type="SUPFAM" id="SSF48371">
    <property type="entry name" value="ARM repeat"/>
    <property type="match status" value="1"/>
</dbReference>
<gene>
    <name evidence="2" type="ORF">HW347_16850</name>
</gene>